<gene>
    <name evidence="1" type="ORF">KQ657_004609</name>
</gene>
<protein>
    <submittedName>
        <fullName evidence="1">Uncharacterized protein</fullName>
    </submittedName>
</protein>
<dbReference type="Pfam" id="PF10315">
    <property type="entry name" value="Aim19"/>
    <property type="match status" value="1"/>
</dbReference>
<dbReference type="Proteomes" id="UP000790833">
    <property type="component" value="Unassembled WGS sequence"/>
</dbReference>
<reference evidence="1" key="1">
    <citation type="submission" date="2021-03" db="EMBL/GenBank/DDBJ databases">
        <authorList>
            <person name="Palmer J.M."/>
        </authorList>
    </citation>
    <scope>NUCLEOTIDE SEQUENCE</scope>
    <source>
        <strain evidence="1">ARV_011</strain>
    </source>
</reference>
<sequence length="160" mass="16569">MHGIDLSGLTNKSPREVASSFGSSPFPAWLFGSSLLYKGIFTPKALVLEGTLGDSVKFAKALAAQRPTKTSCLAFGATSLLGGWIIYDGDILNGAGFTAVWSTLYLLVNGSSSIKSVLRGRISPLALSTLALGNAGVYGLQFVYPSGSSTSSSPAQQLTT</sequence>
<comment type="caution">
    <text evidence="1">The sequence shown here is derived from an EMBL/GenBank/DDBJ whole genome shotgun (WGS) entry which is preliminary data.</text>
</comment>
<proteinExistence type="predicted"/>
<organism evidence="1 2">
    <name type="scientific">Scheffersomyces spartinae</name>
    <dbReference type="NCBI Taxonomy" id="45513"/>
    <lineage>
        <taxon>Eukaryota</taxon>
        <taxon>Fungi</taxon>
        <taxon>Dikarya</taxon>
        <taxon>Ascomycota</taxon>
        <taxon>Saccharomycotina</taxon>
        <taxon>Pichiomycetes</taxon>
        <taxon>Debaryomycetaceae</taxon>
        <taxon>Scheffersomyces</taxon>
    </lineage>
</organism>
<dbReference type="RefSeq" id="XP_043049943.1">
    <property type="nucleotide sequence ID" value="XM_043195277.1"/>
</dbReference>
<dbReference type="GO" id="GO:0005739">
    <property type="term" value="C:mitochondrion"/>
    <property type="evidence" value="ECO:0007669"/>
    <property type="project" value="TreeGrafter"/>
</dbReference>
<accession>A0A9P7VAF6</accession>
<dbReference type="OrthoDB" id="5554402at2759"/>
<dbReference type="AlphaFoldDB" id="A0A9P7VAF6"/>
<evidence type="ECO:0000313" key="1">
    <source>
        <dbReference type="EMBL" id="KAG7194396.1"/>
    </source>
</evidence>
<dbReference type="InterPro" id="IPR019419">
    <property type="entry name" value="AIM19"/>
</dbReference>
<dbReference type="GeneID" id="66117983"/>
<keyword evidence="2" id="KW-1185">Reference proteome</keyword>
<dbReference type="PANTHER" id="PTHR28177">
    <property type="entry name" value="ALTERED INHERITANCE OF MITOCHONDRIA PROTEIN 19, MITOCHONDRIAL"/>
    <property type="match status" value="1"/>
</dbReference>
<name>A0A9P7VAF6_9ASCO</name>
<dbReference type="PANTHER" id="PTHR28177:SF1">
    <property type="entry name" value="ALTERED INHERITANCE OF MITOCHONDRIA PROTEIN 19, MITOCHONDRIAL"/>
    <property type="match status" value="1"/>
</dbReference>
<evidence type="ECO:0000313" key="2">
    <source>
        <dbReference type="Proteomes" id="UP000790833"/>
    </source>
</evidence>
<dbReference type="EMBL" id="JAHMUF010000007">
    <property type="protein sequence ID" value="KAG7194396.1"/>
    <property type="molecule type" value="Genomic_DNA"/>
</dbReference>